<proteinExistence type="predicted"/>
<accession>A0A2U1ZWI3</accession>
<keyword evidence="2" id="KW-1185">Reference proteome</keyword>
<dbReference type="Proteomes" id="UP000245166">
    <property type="component" value="Unassembled WGS sequence"/>
</dbReference>
<dbReference type="AlphaFoldDB" id="A0A2U1ZWI3"/>
<dbReference type="EMBL" id="PYHR01000002">
    <property type="protein sequence ID" value="PWD51331.1"/>
    <property type="molecule type" value="Genomic_DNA"/>
</dbReference>
<reference evidence="1 2" key="1">
    <citation type="submission" date="2018-03" db="EMBL/GenBank/DDBJ databases">
        <title>Genome assembly of novel Miniimonas species PCH200.</title>
        <authorList>
            <person name="Thakur V."/>
            <person name="Kumar V."/>
            <person name="Singh D."/>
        </authorList>
    </citation>
    <scope>NUCLEOTIDE SEQUENCE [LARGE SCALE GENOMIC DNA]</scope>
    <source>
        <strain evidence="1 2">PCH200</strain>
    </source>
</reference>
<evidence type="ECO:0000313" key="1">
    <source>
        <dbReference type="EMBL" id="PWD51331.1"/>
    </source>
</evidence>
<protein>
    <submittedName>
        <fullName evidence="1">Uncharacterized protein</fullName>
    </submittedName>
</protein>
<name>A0A2U1ZWI3_9MICO</name>
<comment type="caution">
    <text evidence="1">The sequence shown here is derived from an EMBL/GenBank/DDBJ whole genome shotgun (WGS) entry which is preliminary data.</text>
</comment>
<organism evidence="1 2">
    <name type="scientific">Serinibacter arcticus</name>
    <dbReference type="NCBI Taxonomy" id="1655435"/>
    <lineage>
        <taxon>Bacteria</taxon>
        <taxon>Bacillati</taxon>
        <taxon>Actinomycetota</taxon>
        <taxon>Actinomycetes</taxon>
        <taxon>Micrococcales</taxon>
        <taxon>Beutenbergiaceae</taxon>
        <taxon>Serinibacter</taxon>
    </lineage>
</organism>
<gene>
    <name evidence="1" type="ORF">C8046_12335</name>
</gene>
<sequence length="157" mass="16668">MAMTDHDPLDEILASAARELRQSSDAGWVRAKDGIAARLLAALRPSQPVLATHGEGTFTVASTVLVAKVDLALAAVPRARVLRIGVETDDDQRLTGLALALSVQFPHPITEQAEAAREAALTAVHETTGIRLEPERISVDVMVADVHLALPEADPTD</sequence>
<evidence type="ECO:0000313" key="2">
    <source>
        <dbReference type="Proteomes" id="UP000245166"/>
    </source>
</evidence>